<evidence type="ECO:0000259" key="9">
    <source>
        <dbReference type="PROSITE" id="PS00631"/>
    </source>
</evidence>
<dbReference type="PANTHER" id="PTHR11963">
    <property type="entry name" value="LEUCINE AMINOPEPTIDASE-RELATED"/>
    <property type="match status" value="1"/>
</dbReference>
<dbReference type="CDD" id="cd00433">
    <property type="entry name" value="Peptidase_M17"/>
    <property type="match status" value="1"/>
</dbReference>
<dbReference type="PANTHER" id="PTHR11963:SF23">
    <property type="entry name" value="CYTOSOL AMINOPEPTIDASE"/>
    <property type="match status" value="1"/>
</dbReference>
<gene>
    <name evidence="10" type="ORF">ACFSYJ_22530</name>
</gene>
<dbReference type="InterPro" id="IPR043472">
    <property type="entry name" value="Macro_dom-like"/>
</dbReference>
<dbReference type="SUPFAM" id="SSF53187">
    <property type="entry name" value="Zn-dependent exopeptidases"/>
    <property type="match status" value="1"/>
</dbReference>
<dbReference type="EMBL" id="JBHUKU010000013">
    <property type="protein sequence ID" value="MFD2461398.1"/>
    <property type="molecule type" value="Genomic_DNA"/>
</dbReference>
<evidence type="ECO:0000256" key="7">
    <source>
        <dbReference type="ARBA" id="ARBA00050021"/>
    </source>
</evidence>
<dbReference type="Pfam" id="PF00883">
    <property type="entry name" value="Peptidase_M17"/>
    <property type="match status" value="1"/>
</dbReference>
<keyword evidence="2 10" id="KW-0031">Aminopeptidase</keyword>
<sequence length="488" mass="50765">MRNPLPPVPTRLPEIEVSDGARRGAPVALLIAAPGEEDAAPEFGGLRVTGKAGEVREVPGGGPRWVAGVGDGEPKQYRKAGAALARTVDAALAEDVDSGGKAFRAVQVELPEDTAGEHVEALATGLLLGGYRFAVTAEEPKPSVRSFRVLTRHERAVPAYTELVGRVRDLAAATALARDLANTPSNVKNPAWLAGTAAKVAGAEQGVTAVVRDEKWLAEQGFGGVLAVGGGSASPPRLIELEYRPRGASAHLLLVGKGITFDTGGLSIKPADGMHLMRTDMAGGGAVIAAVRAIAARRLPVRVTALVPAAENHVSGSAYRPGDIVRHYGGKTTEVGNTDAEGRMVLADALAYGIKRFKPDAVVDVATLTGAMKVSLGLRTGGLFSSSDELASRVVEAGARVGEAWWRMPLTEDYAELVRGELGDVRQAPRGPGGITAALFLREFTAGLPWAHLDIAGPARADRTYDDVVPGATGFAARTLVELVASYA</sequence>
<dbReference type="SUPFAM" id="SSF52949">
    <property type="entry name" value="Macro domain-like"/>
    <property type="match status" value="1"/>
</dbReference>
<evidence type="ECO:0000256" key="1">
    <source>
        <dbReference type="ARBA" id="ARBA00009528"/>
    </source>
</evidence>
<dbReference type="GO" id="GO:0004177">
    <property type="term" value="F:aminopeptidase activity"/>
    <property type="evidence" value="ECO:0007669"/>
    <property type="project" value="UniProtKB-KW"/>
</dbReference>
<proteinExistence type="inferred from homology"/>
<evidence type="ECO:0000256" key="8">
    <source>
        <dbReference type="ARBA" id="ARBA00050061"/>
    </source>
</evidence>
<dbReference type="PROSITE" id="PS00631">
    <property type="entry name" value="CYTOSOL_AP"/>
    <property type="match status" value="1"/>
</dbReference>
<name>A0ABW5GKL6_9PSEU</name>
<keyword evidence="3" id="KW-0645">Protease</keyword>
<feature type="domain" description="Cytosol aminopeptidase" evidence="9">
    <location>
        <begin position="337"/>
        <end position="344"/>
    </location>
</feature>
<dbReference type="RefSeq" id="WP_345404198.1">
    <property type="nucleotide sequence ID" value="NZ_BAABHG010000016.1"/>
</dbReference>
<dbReference type="InterPro" id="IPR011356">
    <property type="entry name" value="Leucine_aapep/pepB"/>
</dbReference>
<dbReference type="PRINTS" id="PR00481">
    <property type="entry name" value="LAMNOPPTDASE"/>
</dbReference>
<comment type="function">
    <text evidence="6">Presumably involved in the processing and regular turnover of intracellular proteins. Catalyzes the removal of unsubstituted N-terminal amino acids from various peptides.</text>
</comment>
<evidence type="ECO:0000313" key="10">
    <source>
        <dbReference type="EMBL" id="MFD2461398.1"/>
    </source>
</evidence>
<dbReference type="Gene3D" id="3.40.630.10">
    <property type="entry name" value="Zn peptidases"/>
    <property type="match status" value="1"/>
</dbReference>
<keyword evidence="11" id="KW-1185">Reference proteome</keyword>
<evidence type="ECO:0000256" key="5">
    <source>
        <dbReference type="ARBA" id="ARBA00033172"/>
    </source>
</evidence>
<comment type="similarity">
    <text evidence="1">Belongs to the peptidase M17 family.</text>
</comment>
<evidence type="ECO:0000256" key="3">
    <source>
        <dbReference type="ARBA" id="ARBA00022670"/>
    </source>
</evidence>
<dbReference type="Proteomes" id="UP001597419">
    <property type="component" value="Unassembled WGS sequence"/>
</dbReference>
<evidence type="ECO:0000256" key="6">
    <source>
        <dbReference type="ARBA" id="ARBA00049972"/>
    </source>
</evidence>
<evidence type="ECO:0000313" key="11">
    <source>
        <dbReference type="Proteomes" id="UP001597419"/>
    </source>
</evidence>
<evidence type="ECO:0000256" key="4">
    <source>
        <dbReference type="ARBA" id="ARBA00022801"/>
    </source>
</evidence>
<reference evidence="11" key="1">
    <citation type="journal article" date="2019" name="Int. J. Syst. Evol. Microbiol.">
        <title>The Global Catalogue of Microorganisms (GCM) 10K type strain sequencing project: providing services to taxonomists for standard genome sequencing and annotation.</title>
        <authorList>
            <consortium name="The Broad Institute Genomics Platform"/>
            <consortium name="The Broad Institute Genome Sequencing Center for Infectious Disease"/>
            <person name="Wu L."/>
            <person name="Ma J."/>
        </authorList>
    </citation>
    <scope>NUCLEOTIDE SEQUENCE [LARGE SCALE GENOMIC DNA]</scope>
    <source>
        <strain evidence="11">CGMCC 4.7643</strain>
    </source>
</reference>
<organism evidence="10 11">
    <name type="scientific">Amycolatopsis samaneae</name>
    <dbReference type="NCBI Taxonomy" id="664691"/>
    <lineage>
        <taxon>Bacteria</taxon>
        <taxon>Bacillati</taxon>
        <taxon>Actinomycetota</taxon>
        <taxon>Actinomycetes</taxon>
        <taxon>Pseudonocardiales</taxon>
        <taxon>Pseudonocardiaceae</taxon>
        <taxon>Amycolatopsis</taxon>
    </lineage>
</organism>
<protein>
    <recommendedName>
        <fullName evidence="7">Probable cytosol aminopeptidase</fullName>
    </recommendedName>
    <alternativeName>
        <fullName evidence="8">Leucine aminopeptidase</fullName>
    </alternativeName>
    <alternativeName>
        <fullName evidence="5">Leucyl aminopeptidase</fullName>
    </alternativeName>
</protein>
<dbReference type="Gene3D" id="3.40.220.10">
    <property type="entry name" value="Leucine Aminopeptidase, subunit E, domain 1"/>
    <property type="match status" value="1"/>
</dbReference>
<comment type="caution">
    <text evidence="10">The sequence shown here is derived from an EMBL/GenBank/DDBJ whole genome shotgun (WGS) entry which is preliminary data.</text>
</comment>
<dbReference type="InterPro" id="IPR000819">
    <property type="entry name" value="Peptidase_M17_C"/>
</dbReference>
<accession>A0ABW5GKL6</accession>
<evidence type="ECO:0000256" key="2">
    <source>
        <dbReference type="ARBA" id="ARBA00022438"/>
    </source>
</evidence>
<keyword evidence="4" id="KW-0378">Hydrolase</keyword>